<reference evidence="1 2" key="1">
    <citation type="submission" date="2021-06" db="EMBL/GenBank/DDBJ databases">
        <title>Caerostris darwini draft genome.</title>
        <authorList>
            <person name="Kono N."/>
            <person name="Arakawa K."/>
        </authorList>
    </citation>
    <scope>NUCLEOTIDE SEQUENCE [LARGE SCALE GENOMIC DNA]</scope>
</reference>
<gene>
    <name evidence="1" type="ORF">CDAR_477401</name>
</gene>
<sequence length="113" mass="13015">MIVKHLTTPYIYIRIFSLFTVSPTIPHITTPRLSIANDTNVPISAKVSQFAIRFPSISNDPYFHLSATFLFPNGNEERLNVGAKEYVLPPWFDKEPFSALSETFERERLDLIR</sequence>
<dbReference type="Proteomes" id="UP001054837">
    <property type="component" value="Unassembled WGS sequence"/>
</dbReference>
<evidence type="ECO:0000313" key="1">
    <source>
        <dbReference type="EMBL" id="GIY47534.1"/>
    </source>
</evidence>
<protein>
    <submittedName>
        <fullName evidence="1">Uncharacterized protein</fullName>
    </submittedName>
</protein>
<comment type="caution">
    <text evidence="1">The sequence shown here is derived from an EMBL/GenBank/DDBJ whole genome shotgun (WGS) entry which is preliminary data.</text>
</comment>
<accession>A0AAV4TP65</accession>
<proteinExistence type="predicted"/>
<evidence type="ECO:0000313" key="2">
    <source>
        <dbReference type="Proteomes" id="UP001054837"/>
    </source>
</evidence>
<organism evidence="1 2">
    <name type="scientific">Caerostris darwini</name>
    <dbReference type="NCBI Taxonomy" id="1538125"/>
    <lineage>
        <taxon>Eukaryota</taxon>
        <taxon>Metazoa</taxon>
        <taxon>Ecdysozoa</taxon>
        <taxon>Arthropoda</taxon>
        <taxon>Chelicerata</taxon>
        <taxon>Arachnida</taxon>
        <taxon>Araneae</taxon>
        <taxon>Araneomorphae</taxon>
        <taxon>Entelegynae</taxon>
        <taxon>Araneoidea</taxon>
        <taxon>Araneidae</taxon>
        <taxon>Caerostris</taxon>
    </lineage>
</organism>
<dbReference type="AlphaFoldDB" id="A0AAV4TP65"/>
<dbReference type="EMBL" id="BPLQ01009953">
    <property type="protein sequence ID" value="GIY47534.1"/>
    <property type="molecule type" value="Genomic_DNA"/>
</dbReference>
<keyword evidence="2" id="KW-1185">Reference proteome</keyword>
<name>A0AAV4TP65_9ARAC</name>